<evidence type="ECO:0000256" key="7">
    <source>
        <dbReference type="ARBA" id="ARBA00023242"/>
    </source>
</evidence>
<keyword evidence="5" id="KW-0010">Activator</keyword>
<reference evidence="10 11" key="1">
    <citation type="submission" date="2016-02" db="EMBL/GenBank/DDBJ databases">
        <title>Complete genome sequence and transcriptome regulation of the pentose utilising yeast Sugiyamaella lignohabitans.</title>
        <authorList>
            <person name="Bellasio M."/>
            <person name="Peymann A."/>
            <person name="Valli M."/>
            <person name="Sipitzky M."/>
            <person name="Graf A."/>
            <person name="Sauer M."/>
            <person name="Marx H."/>
            <person name="Mattanovich D."/>
        </authorList>
    </citation>
    <scope>NUCLEOTIDE SEQUENCE [LARGE SCALE GENOMIC DNA]</scope>
    <source>
        <strain evidence="10 11">CBS 10342</strain>
    </source>
</reference>
<dbReference type="GO" id="GO:0003677">
    <property type="term" value="F:DNA binding"/>
    <property type="evidence" value="ECO:0007669"/>
    <property type="project" value="UniProtKB-KW"/>
</dbReference>
<dbReference type="Gene3D" id="4.10.240.10">
    <property type="entry name" value="Zn(2)-C6 fungal-type DNA-binding domain"/>
    <property type="match status" value="1"/>
</dbReference>
<evidence type="ECO:0000259" key="9">
    <source>
        <dbReference type="PROSITE" id="PS50048"/>
    </source>
</evidence>
<feature type="domain" description="Zn(2)-C6 fungal-type" evidence="9">
    <location>
        <begin position="21"/>
        <end position="50"/>
    </location>
</feature>
<dbReference type="OrthoDB" id="5365785at2759"/>
<proteinExistence type="inferred from homology"/>
<protein>
    <submittedName>
        <fullName evidence="10">Transcriptional activator xlnR</fullName>
    </submittedName>
</protein>
<comment type="similarity">
    <text evidence="8">Belongs to the xlnR/xlr1 family.</text>
</comment>
<dbReference type="PROSITE" id="PS00463">
    <property type="entry name" value="ZN2_CY6_FUNGAL_1"/>
    <property type="match status" value="1"/>
</dbReference>
<dbReference type="EMBL" id="CP014502">
    <property type="protein sequence ID" value="ANB14049.1"/>
    <property type="molecule type" value="Genomic_DNA"/>
</dbReference>
<keyword evidence="7" id="KW-0539">Nucleus</keyword>
<dbReference type="RefSeq" id="XP_018736526.1">
    <property type="nucleotide sequence ID" value="XM_018882117.1"/>
</dbReference>
<dbReference type="InterPro" id="IPR051439">
    <property type="entry name" value="XlnR/Xlr1"/>
</dbReference>
<name>A0A167EGD2_9ASCO</name>
<keyword evidence="6" id="KW-0804">Transcription</keyword>
<evidence type="ECO:0000313" key="10">
    <source>
        <dbReference type="EMBL" id="ANB14049.1"/>
    </source>
</evidence>
<sequence>MVSPDLTYPSQNSKRARISRACDQCRASRTKCDGVQPCKRCSALSKSCEYFLQRKKRGRGSELYSFKRNNHDNSGKNLPLPVTDSVEGYSFDGYNGKPMNNVDQTSKISQVPFAGEVVPVESVNPHLMSAASSSLPVTDLDLSGLTEPDQDSTDKHPSTYLFDFLPTMTSPRWLNMSTLFPTELFATSHSLRNFSDTTIQYPVLLPILPDLDFIQPELINDLIEVYFSNSVYGIAPIIRKSSLLSHHNPRKCTPALLFSFLLVSAHATDHPLIKSTASTREQITSRLSDLVISHMKALHSGGTLDDVITYIHLGILASMSEFKGAAMRWWHAAWGLARLLKFNQECPALDEEKREEQRRTWWLLFLTDRHLSLCYNQMPSTLDSESCDLYLPVNEKRWSSDEPLVPAESDTSRQKGPVFKVYDSGLFGMYLPLMTLLGGILDLHFLQMNQTLAVNDDVLEMLRTRFSARLNDFETSIEVFSSQIPDNGVGAYVKAWKEYCHCLVHIFHILVQGYLDPIDLLNSIDDLIGTPVFKKCVDHAIAAAKSIDSVLIFDPDLRLIPYFFGIQLLQAGFVLLCLADKLGTETSKEVRDACETLVHGHEVCIVTLNTEYQRNFRSILRSAIRPTVLPGMDGVTTELDEARHRRREVLGLYRWCSGGTGLAI</sequence>
<dbReference type="SMART" id="SM00066">
    <property type="entry name" value="GAL4"/>
    <property type="match status" value="1"/>
</dbReference>
<dbReference type="AlphaFoldDB" id="A0A167EGD2"/>
<evidence type="ECO:0000256" key="6">
    <source>
        <dbReference type="ARBA" id="ARBA00023163"/>
    </source>
</evidence>
<dbReference type="GO" id="GO:0000981">
    <property type="term" value="F:DNA-binding transcription factor activity, RNA polymerase II-specific"/>
    <property type="evidence" value="ECO:0007669"/>
    <property type="project" value="InterPro"/>
</dbReference>
<dbReference type="GO" id="GO:0006351">
    <property type="term" value="P:DNA-templated transcription"/>
    <property type="evidence" value="ECO:0007669"/>
    <property type="project" value="InterPro"/>
</dbReference>
<dbReference type="InterPro" id="IPR036864">
    <property type="entry name" value="Zn2-C6_fun-type_DNA-bd_sf"/>
</dbReference>
<dbReference type="GO" id="GO:0008270">
    <property type="term" value="F:zinc ion binding"/>
    <property type="evidence" value="ECO:0007669"/>
    <property type="project" value="InterPro"/>
</dbReference>
<dbReference type="PANTHER" id="PTHR47663:SF1">
    <property type="entry name" value="XYLANOLYTIC TRANSCRIPTIONAL ACTIVATOR XLNR-RELATED"/>
    <property type="match status" value="1"/>
</dbReference>
<evidence type="ECO:0000256" key="3">
    <source>
        <dbReference type="ARBA" id="ARBA00023015"/>
    </source>
</evidence>
<evidence type="ECO:0000256" key="5">
    <source>
        <dbReference type="ARBA" id="ARBA00023159"/>
    </source>
</evidence>
<dbReference type="CDD" id="cd12148">
    <property type="entry name" value="fungal_TF_MHR"/>
    <property type="match status" value="1"/>
</dbReference>
<dbReference type="KEGG" id="slb:AWJ20_5005"/>
<organism evidence="10 11">
    <name type="scientific">Sugiyamaella lignohabitans</name>
    <dbReference type="NCBI Taxonomy" id="796027"/>
    <lineage>
        <taxon>Eukaryota</taxon>
        <taxon>Fungi</taxon>
        <taxon>Dikarya</taxon>
        <taxon>Ascomycota</taxon>
        <taxon>Saccharomycotina</taxon>
        <taxon>Dipodascomycetes</taxon>
        <taxon>Dipodascales</taxon>
        <taxon>Trichomonascaceae</taxon>
        <taxon>Sugiyamaella</taxon>
    </lineage>
</organism>
<evidence type="ECO:0000256" key="1">
    <source>
        <dbReference type="ARBA" id="ARBA00022723"/>
    </source>
</evidence>
<keyword evidence="4" id="KW-0238">DNA-binding</keyword>
<dbReference type="Pfam" id="PF00172">
    <property type="entry name" value="Zn_clus"/>
    <property type="match status" value="1"/>
</dbReference>
<keyword evidence="3" id="KW-0805">Transcription regulation</keyword>
<dbReference type="PANTHER" id="PTHR47663">
    <property type="entry name" value="XYLANOLYTIC TRANSCRIPTIONAL ACTIVATOR XLNR-RELATED"/>
    <property type="match status" value="1"/>
</dbReference>
<evidence type="ECO:0000256" key="2">
    <source>
        <dbReference type="ARBA" id="ARBA00022833"/>
    </source>
</evidence>
<dbReference type="CDD" id="cd00067">
    <property type="entry name" value="GAL4"/>
    <property type="match status" value="1"/>
</dbReference>
<evidence type="ECO:0000313" key="11">
    <source>
        <dbReference type="Proteomes" id="UP000189580"/>
    </source>
</evidence>
<accession>A0A167EGD2</accession>
<evidence type="ECO:0000256" key="4">
    <source>
        <dbReference type="ARBA" id="ARBA00023125"/>
    </source>
</evidence>
<dbReference type="PROSITE" id="PS50048">
    <property type="entry name" value="ZN2_CY6_FUNGAL_2"/>
    <property type="match status" value="1"/>
</dbReference>
<keyword evidence="2" id="KW-0862">Zinc</keyword>
<evidence type="ECO:0000256" key="8">
    <source>
        <dbReference type="ARBA" id="ARBA00037990"/>
    </source>
</evidence>
<dbReference type="Pfam" id="PF04082">
    <property type="entry name" value="Fungal_trans"/>
    <property type="match status" value="1"/>
</dbReference>
<dbReference type="InterPro" id="IPR007219">
    <property type="entry name" value="XnlR_reg_dom"/>
</dbReference>
<keyword evidence="1" id="KW-0479">Metal-binding</keyword>
<dbReference type="GeneID" id="30037200"/>
<dbReference type="Proteomes" id="UP000189580">
    <property type="component" value="Chromosome d"/>
</dbReference>
<keyword evidence="11" id="KW-1185">Reference proteome</keyword>
<dbReference type="InterPro" id="IPR001138">
    <property type="entry name" value="Zn2Cys6_DnaBD"/>
</dbReference>
<dbReference type="SUPFAM" id="SSF57701">
    <property type="entry name" value="Zn2/Cys6 DNA-binding domain"/>
    <property type="match status" value="1"/>
</dbReference>
<gene>
    <name evidence="10" type="ORF">AWJ20_5005</name>
</gene>